<organism evidence="1 2">
    <name type="scientific">Ligilactobacillus hayakitensis DSM 18933 = JCM 14209</name>
    <dbReference type="NCBI Taxonomy" id="1423755"/>
    <lineage>
        <taxon>Bacteria</taxon>
        <taxon>Bacillati</taxon>
        <taxon>Bacillota</taxon>
        <taxon>Bacilli</taxon>
        <taxon>Lactobacillales</taxon>
        <taxon>Lactobacillaceae</taxon>
        <taxon>Ligilactobacillus</taxon>
    </lineage>
</organism>
<proteinExistence type="predicted"/>
<name>A0A0R1WPC3_9LACO</name>
<dbReference type="PATRIC" id="fig|1423755.3.peg.36"/>
<reference evidence="1 2" key="1">
    <citation type="journal article" date="2015" name="Genome Announc.">
        <title>Expanding the biotechnology potential of lactobacilli through comparative genomics of 213 strains and associated genera.</title>
        <authorList>
            <person name="Sun Z."/>
            <person name="Harris H.M."/>
            <person name="McCann A."/>
            <person name="Guo C."/>
            <person name="Argimon S."/>
            <person name="Zhang W."/>
            <person name="Yang X."/>
            <person name="Jeffery I.B."/>
            <person name="Cooney J.C."/>
            <person name="Kagawa T.F."/>
            <person name="Liu W."/>
            <person name="Song Y."/>
            <person name="Salvetti E."/>
            <person name="Wrobel A."/>
            <person name="Rasinkangas P."/>
            <person name="Parkhill J."/>
            <person name="Rea M.C."/>
            <person name="O'Sullivan O."/>
            <person name="Ritari J."/>
            <person name="Douillard F.P."/>
            <person name="Paul Ross R."/>
            <person name="Yang R."/>
            <person name="Briner A.E."/>
            <person name="Felis G.E."/>
            <person name="de Vos W.M."/>
            <person name="Barrangou R."/>
            <person name="Klaenhammer T.R."/>
            <person name="Caufield P.W."/>
            <person name="Cui Y."/>
            <person name="Zhang H."/>
            <person name="O'Toole P.W."/>
        </authorList>
    </citation>
    <scope>NUCLEOTIDE SEQUENCE [LARGE SCALE GENOMIC DNA]</scope>
    <source>
        <strain evidence="1 2">DSM 18933</strain>
    </source>
</reference>
<dbReference type="AlphaFoldDB" id="A0A0R1WPC3"/>
<dbReference type="eggNOG" id="ENOG5030AQA">
    <property type="taxonomic scope" value="Bacteria"/>
</dbReference>
<gene>
    <name evidence="1" type="ORF">FC40_GL000033</name>
</gene>
<dbReference type="EMBL" id="AZGD01000042">
    <property type="protein sequence ID" value="KRM19489.1"/>
    <property type="molecule type" value="Genomic_DNA"/>
</dbReference>
<keyword evidence="2" id="KW-1185">Reference proteome</keyword>
<protein>
    <submittedName>
        <fullName evidence="1">Uncharacterized protein</fullName>
    </submittedName>
</protein>
<comment type="caution">
    <text evidence="1">The sequence shown here is derived from an EMBL/GenBank/DDBJ whole genome shotgun (WGS) entry which is preliminary data.</text>
</comment>
<evidence type="ECO:0000313" key="1">
    <source>
        <dbReference type="EMBL" id="KRM19489.1"/>
    </source>
</evidence>
<evidence type="ECO:0000313" key="2">
    <source>
        <dbReference type="Proteomes" id="UP000051054"/>
    </source>
</evidence>
<accession>A0A0R1WPC3</accession>
<sequence length="69" mass="8347">MDYFKGGRKIMAELSEARKRANKKWDEANKEKKKIYTYRAMAKKFIRDFATEKDLEDLLQLIQERKSML</sequence>
<dbReference type="Proteomes" id="UP000051054">
    <property type="component" value="Unassembled WGS sequence"/>
</dbReference>